<reference evidence="1 2" key="1">
    <citation type="submission" date="2024-04" db="EMBL/GenBank/DDBJ databases">
        <authorList>
            <person name="Fracassetti M."/>
        </authorList>
    </citation>
    <scope>NUCLEOTIDE SEQUENCE [LARGE SCALE GENOMIC DNA]</scope>
</reference>
<accession>A0AAV2G838</accession>
<keyword evidence="2" id="KW-1185">Reference proteome</keyword>
<dbReference type="Proteomes" id="UP001497516">
    <property type="component" value="Chromosome 8"/>
</dbReference>
<sequence length="99" mass="10226">MLRTVEGSGWSRAVVGWSRAACNDGGEQKLATGDGAACGGDCELLAPGSGEQKRRWRLARATGDGALLAATGRKRWGPGAMVDGGRVAPLSLCRLLSKN</sequence>
<dbReference type="AlphaFoldDB" id="A0AAV2G838"/>
<protein>
    <submittedName>
        <fullName evidence="1">Uncharacterized protein</fullName>
    </submittedName>
</protein>
<gene>
    <name evidence="1" type="ORF">LTRI10_LOCUS46548</name>
</gene>
<evidence type="ECO:0000313" key="1">
    <source>
        <dbReference type="EMBL" id="CAL1406849.1"/>
    </source>
</evidence>
<dbReference type="EMBL" id="OZ034821">
    <property type="protein sequence ID" value="CAL1406849.1"/>
    <property type="molecule type" value="Genomic_DNA"/>
</dbReference>
<proteinExistence type="predicted"/>
<evidence type="ECO:0000313" key="2">
    <source>
        <dbReference type="Proteomes" id="UP001497516"/>
    </source>
</evidence>
<name>A0AAV2G838_9ROSI</name>
<organism evidence="1 2">
    <name type="scientific">Linum trigynum</name>
    <dbReference type="NCBI Taxonomy" id="586398"/>
    <lineage>
        <taxon>Eukaryota</taxon>
        <taxon>Viridiplantae</taxon>
        <taxon>Streptophyta</taxon>
        <taxon>Embryophyta</taxon>
        <taxon>Tracheophyta</taxon>
        <taxon>Spermatophyta</taxon>
        <taxon>Magnoliopsida</taxon>
        <taxon>eudicotyledons</taxon>
        <taxon>Gunneridae</taxon>
        <taxon>Pentapetalae</taxon>
        <taxon>rosids</taxon>
        <taxon>fabids</taxon>
        <taxon>Malpighiales</taxon>
        <taxon>Linaceae</taxon>
        <taxon>Linum</taxon>
    </lineage>
</organism>